<keyword evidence="1" id="KW-1133">Transmembrane helix</keyword>
<keyword evidence="1" id="KW-0472">Membrane</keyword>
<reference evidence="2 3" key="1">
    <citation type="journal article" date="2011" name="Arch. Virol.">
        <title>Genomic sequencing and analysis of Clostera anachoreta granulovirus.</title>
        <authorList>
            <person name="Liang Z."/>
            <person name="Zhang X."/>
            <person name="Yin X."/>
            <person name="Cao S."/>
            <person name="Xu F."/>
        </authorList>
    </citation>
    <scope>NUCLEOTIDE SEQUENCE [LARGE SCALE GENOMIC DNA]</scope>
    <source>
        <strain evidence="2">ClanGV-HBHN</strain>
    </source>
</reference>
<protein>
    <submittedName>
        <fullName evidence="2">Uncharacterized protein</fullName>
    </submittedName>
</protein>
<sequence>MGFCCNSCFDKINITELEDGEFEDDNGDTKRCCCHCTCCRCMCLLLTIALAVSVFVLYPTIYMAVRKLTNQ</sequence>
<dbReference type="GeneID" id="10722987"/>
<feature type="transmembrane region" description="Helical" evidence="1">
    <location>
        <begin position="44"/>
        <end position="65"/>
    </location>
</feature>
<keyword evidence="3" id="KW-1185">Reference proteome</keyword>
<evidence type="ECO:0000256" key="1">
    <source>
        <dbReference type="SAM" id="Phobius"/>
    </source>
</evidence>
<dbReference type="Proteomes" id="UP000203549">
    <property type="component" value="Segment"/>
</dbReference>
<dbReference type="RefSeq" id="YP_004376314.1">
    <property type="nucleotide sequence ID" value="NC_015398.1"/>
</dbReference>
<organism evidence="2 3">
    <name type="scientific">Clostera anachoreta granulovirus</name>
    <dbReference type="NCBI Taxonomy" id="283675"/>
    <lineage>
        <taxon>Viruses</taxon>
        <taxon>Viruses incertae sedis</taxon>
        <taxon>Naldaviricetes</taxon>
        <taxon>Lefavirales</taxon>
        <taxon>Baculoviridae</taxon>
        <taxon>Betabaculovirus</taxon>
        <taxon>Betabaculovirus clanachoretae</taxon>
    </lineage>
</organism>
<name>F4ZKY3_9BBAC</name>
<dbReference type="KEGG" id="vg:10722987"/>
<evidence type="ECO:0000313" key="3">
    <source>
        <dbReference type="Proteomes" id="UP000203549"/>
    </source>
</evidence>
<proteinExistence type="predicted"/>
<accession>F4ZKY3</accession>
<keyword evidence="1" id="KW-0812">Transmembrane</keyword>
<dbReference type="EMBL" id="HQ116624">
    <property type="protein sequence ID" value="AEB00394.1"/>
    <property type="molecule type" value="Genomic_DNA"/>
</dbReference>
<dbReference type="OrthoDB" id="40267at10239"/>
<evidence type="ECO:0000313" key="2">
    <source>
        <dbReference type="EMBL" id="AEB00394.1"/>
    </source>
</evidence>